<evidence type="ECO:0000313" key="2">
    <source>
        <dbReference type="Proteomes" id="UP000199205"/>
    </source>
</evidence>
<evidence type="ECO:0008006" key="3">
    <source>
        <dbReference type="Google" id="ProtNLM"/>
    </source>
</evidence>
<dbReference type="RefSeq" id="WP_028753530.1">
    <property type="nucleotide sequence ID" value="NZ_FMAF01000011.1"/>
</dbReference>
<protein>
    <recommendedName>
        <fullName evidence="3">DUF3223 domain-containing protein</fullName>
    </recommendedName>
</protein>
<gene>
    <name evidence="1" type="ORF">GA0061101_111122</name>
</gene>
<organism evidence="1 2">
    <name type="scientific">Rhizobium lusitanum</name>
    <dbReference type="NCBI Taxonomy" id="293958"/>
    <lineage>
        <taxon>Bacteria</taxon>
        <taxon>Pseudomonadati</taxon>
        <taxon>Pseudomonadota</taxon>
        <taxon>Alphaproteobacteria</taxon>
        <taxon>Hyphomicrobiales</taxon>
        <taxon>Rhizobiaceae</taxon>
        <taxon>Rhizobium/Agrobacterium group</taxon>
        <taxon>Rhizobium</taxon>
    </lineage>
</organism>
<dbReference type="Proteomes" id="UP000199205">
    <property type="component" value="Unassembled WGS sequence"/>
</dbReference>
<dbReference type="EMBL" id="FMAF01000011">
    <property type="protein sequence ID" value="SCB39153.1"/>
    <property type="molecule type" value="Genomic_DNA"/>
</dbReference>
<name>A0A1C3WGI8_9HYPH</name>
<evidence type="ECO:0000313" key="1">
    <source>
        <dbReference type="EMBL" id="SCB39153.1"/>
    </source>
</evidence>
<accession>A0A1C3WGI8</accession>
<dbReference type="GeneID" id="32525435"/>
<dbReference type="Gene3D" id="3.10.450.40">
    <property type="match status" value="1"/>
</dbReference>
<sequence>MAKSVELSNGRVWKTKKAAEQHFRDMLARYRDGDHISDYQDHIDLSALLERFDLLVSDGPSKIGAGIKRFERRLNKGDGWSSPGFWVVRVDGTPTDFSYVQAVVGRPKSDADEFSVACHNAVSRDLLGMKQKQFDHFADADGLIACDITGNLVAYSEAQLSHAHPPFGIIVKEFRKSKGWGDIVPPGILTASADAQISTHFADDAIGREFLNFHHDRAVLRIVGKDRPPTSMSAAITVNRPLRFR</sequence>
<dbReference type="AlphaFoldDB" id="A0A1C3WGI8"/>
<reference evidence="1 2" key="1">
    <citation type="submission" date="2016-08" db="EMBL/GenBank/DDBJ databases">
        <authorList>
            <person name="Seilhamer J.J."/>
        </authorList>
    </citation>
    <scope>NUCLEOTIDE SEQUENCE [LARGE SCALE GENOMIC DNA]</scope>
    <source>
        <strain evidence="1 2">P1-7</strain>
    </source>
</reference>
<proteinExistence type="predicted"/>
<dbReference type="OrthoDB" id="4177831at2"/>
<dbReference type="Pfam" id="PF11523">
    <property type="entry name" value="DUF3223"/>
    <property type="match status" value="1"/>
</dbReference>